<evidence type="ECO:0000256" key="2">
    <source>
        <dbReference type="ARBA" id="ARBA00022448"/>
    </source>
</evidence>
<dbReference type="Proteomes" id="UP000660024">
    <property type="component" value="Unassembled WGS sequence"/>
</dbReference>
<keyword evidence="4 7" id="KW-0812">Transmembrane</keyword>
<evidence type="ECO:0000256" key="4">
    <source>
        <dbReference type="ARBA" id="ARBA00022692"/>
    </source>
</evidence>
<dbReference type="SUPFAM" id="SSF49464">
    <property type="entry name" value="Carboxypeptidase regulatory domain-like"/>
    <property type="match status" value="1"/>
</dbReference>
<dbReference type="InterPro" id="IPR037066">
    <property type="entry name" value="Plug_dom_sf"/>
</dbReference>
<keyword evidence="11" id="KW-1185">Reference proteome</keyword>
<dbReference type="InterPro" id="IPR039426">
    <property type="entry name" value="TonB-dep_rcpt-like"/>
</dbReference>
<proteinExistence type="inferred from homology"/>
<dbReference type="Gene3D" id="2.170.130.10">
    <property type="entry name" value="TonB-dependent receptor, plug domain"/>
    <property type="match status" value="1"/>
</dbReference>
<keyword evidence="8" id="KW-0732">Signal</keyword>
<dbReference type="Gene3D" id="2.40.170.20">
    <property type="entry name" value="TonB-dependent receptor, beta-barrel domain"/>
    <property type="match status" value="1"/>
</dbReference>
<evidence type="ECO:0000256" key="3">
    <source>
        <dbReference type="ARBA" id="ARBA00022452"/>
    </source>
</evidence>
<evidence type="ECO:0000259" key="9">
    <source>
        <dbReference type="Pfam" id="PF07715"/>
    </source>
</evidence>
<sequence length="986" mass="107303">MKRILTIFIFLCMAISYGHAQTNARISGVVKDEKGLPLPGVTILIKNSQIGTTSNVNGEYSLNAPKNSTLVFSFLGFSSQEINIGEKTTLNVTLKEDISKLDEVVVIGYGSVKRKNLNYATSEVSAKSIEDRPITSLQQAIQGRAAGVTVIQPSGKPGAGLNLRVRGYGSLNGSNDPLYVVDGVQLLSNDGINPNDIENITILKDASATAIYGANGANGVVLITTKSGSANKTQISVESYYGFQNVTKKLDVLNAKQFATLINEERTNVGQAPFITDVSNLPYNTNWQDEIYRRGAQQNYQLSATGGSEKYKYYLSGGWNAEDGTLAPASFGRYSIRFNQSANLYPKLKVGSNFAISRVNSVDVADNNRVNQAGVVLSALSTPPTIPVQNADGTYPQNPYQALENPVAITRGADNTSFTNKILGNVYAEYQLPADLKIRSTFGVEANDNRSDSFIDPFTTGNGRALKGFASAGSNNEVIWQNENILSYNHTFNKKHSLDAIGGVTFRKSNYTGTFLSGKNFANGSIKTVNGASQKIDASSNNSGWAYLSYLARVIYTYNDKYTVTGSFRADGSSRFGPNQKYGYFPAASVGWLISEEDFLKNVSWLSSLKLRYGIGSNGNSTGIGDFSYLARYGVGYNYPINGNTQPGSISTSIANNDLKWEVNTTNNLGLDISLFNNRISLSADAYYRKTTDALVNRPLPSQTGYGSITQNVGSLENKGLEFSLNTINYSHKNFTWQTDVEFSLNRNKVLNILGQSIMAGGVGDNGNSTITEEGQPISSFYGYISDGVDPATGNIKYRDLNKDNKITDADRTIIGNPNPKFQGGITNRFSAFGFDLSFLFQGVYGNDVYNASRIETEGMSGPKNASTAVLNRWTTPGQITDIPRAAFGDPNQNSLRNSTRFLEDGSFLKLRDLTFGYNLTSVLKKQSVLKSARIYISGRNLLTISNYKGYDPEVSREGANPFALGIDYGTYPQVRTLVFGLNAKF</sequence>
<comment type="caution">
    <text evidence="10">The sequence shown here is derived from an EMBL/GenBank/DDBJ whole genome shotgun (WGS) entry which is preliminary data.</text>
</comment>
<dbReference type="InterPro" id="IPR023996">
    <property type="entry name" value="TonB-dep_OMP_SusC/RagA"/>
</dbReference>
<feature type="signal peptide" evidence="8">
    <location>
        <begin position="1"/>
        <end position="20"/>
    </location>
</feature>
<dbReference type="InterPro" id="IPR036942">
    <property type="entry name" value="Beta-barrel_TonB_sf"/>
</dbReference>
<keyword evidence="3 7" id="KW-1134">Transmembrane beta strand</keyword>
<dbReference type="SUPFAM" id="SSF56935">
    <property type="entry name" value="Porins"/>
    <property type="match status" value="1"/>
</dbReference>
<comment type="subcellular location">
    <subcellularLocation>
        <location evidence="1 7">Cell outer membrane</location>
        <topology evidence="1 7">Multi-pass membrane protein</topology>
    </subcellularLocation>
</comment>
<dbReference type="InterPro" id="IPR023997">
    <property type="entry name" value="TonB-dep_OMP_SusC/RagA_CS"/>
</dbReference>
<keyword evidence="2 7" id="KW-0813">Transport</keyword>
<reference evidence="10 11" key="1">
    <citation type="submission" date="2020-12" db="EMBL/GenBank/DDBJ databases">
        <title>Bacterial novel species Pedobacter sp. SD-b isolated from soil.</title>
        <authorList>
            <person name="Jung H.-Y."/>
        </authorList>
    </citation>
    <scope>NUCLEOTIDE SEQUENCE [LARGE SCALE GENOMIC DNA]</scope>
    <source>
        <strain evidence="10 11">SD-b</strain>
    </source>
</reference>
<dbReference type="InterPro" id="IPR008969">
    <property type="entry name" value="CarboxyPept-like_regulatory"/>
</dbReference>
<gene>
    <name evidence="10" type="ORF">I5M32_04735</name>
</gene>
<evidence type="ECO:0000256" key="1">
    <source>
        <dbReference type="ARBA" id="ARBA00004571"/>
    </source>
</evidence>
<evidence type="ECO:0000256" key="6">
    <source>
        <dbReference type="ARBA" id="ARBA00023237"/>
    </source>
</evidence>
<dbReference type="EMBL" id="JAEHFY010000005">
    <property type="protein sequence ID" value="MBK0382259.1"/>
    <property type="molecule type" value="Genomic_DNA"/>
</dbReference>
<keyword evidence="10" id="KW-0675">Receptor</keyword>
<feature type="chain" id="PRO_5045133523" evidence="8">
    <location>
        <begin position="21"/>
        <end position="986"/>
    </location>
</feature>
<comment type="similarity">
    <text evidence="7">Belongs to the TonB-dependent receptor family.</text>
</comment>
<dbReference type="Pfam" id="PF07715">
    <property type="entry name" value="Plug"/>
    <property type="match status" value="1"/>
</dbReference>
<keyword evidence="6 7" id="KW-0998">Cell outer membrane</keyword>
<keyword evidence="5 7" id="KW-0472">Membrane</keyword>
<dbReference type="NCBIfam" id="TIGR04057">
    <property type="entry name" value="SusC_RagA_signa"/>
    <property type="match status" value="1"/>
</dbReference>
<evidence type="ECO:0000256" key="8">
    <source>
        <dbReference type="SAM" id="SignalP"/>
    </source>
</evidence>
<evidence type="ECO:0000256" key="5">
    <source>
        <dbReference type="ARBA" id="ARBA00023136"/>
    </source>
</evidence>
<dbReference type="Pfam" id="PF13715">
    <property type="entry name" value="CarbopepD_reg_2"/>
    <property type="match status" value="1"/>
</dbReference>
<dbReference type="RefSeq" id="WP_200585041.1">
    <property type="nucleotide sequence ID" value="NZ_JAEHFY010000005.1"/>
</dbReference>
<dbReference type="NCBIfam" id="TIGR04056">
    <property type="entry name" value="OMP_RagA_SusC"/>
    <property type="match status" value="1"/>
</dbReference>
<evidence type="ECO:0000313" key="10">
    <source>
        <dbReference type="EMBL" id="MBK0382259.1"/>
    </source>
</evidence>
<evidence type="ECO:0000256" key="7">
    <source>
        <dbReference type="PROSITE-ProRule" id="PRU01360"/>
    </source>
</evidence>
<feature type="domain" description="TonB-dependent receptor plug" evidence="9">
    <location>
        <begin position="115"/>
        <end position="220"/>
    </location>
</feature>
<evidence type="ECO:0000313" key="11">
    <source>
        <dbReference type="Proteomes" id="UP000660024"/>
    </source>
</evidence>
<protein>
    <submittedName>
        <fullName evidence="10">TonB-dependent receptor</fullName>
    </submittedName>
</protein>
<name>A0ABS1BHB6_9SPHI</name>
<dbReference type="Gene3D" id="2.60.40.1120">
    <property type="entry name" value="Carboxypeptidase-like, regulatory domain"/>
    <property type="match status" value="1"/>
</dbReference>
<accession>A0ABS1BHB6</accession>
<dbReference type="PROSITE" id="PS52016">
    <property type="entry name" value="TONB_DEPENDENT_REC_3"/>
    <property type="match status" value="1"/>
</dbReference>
<dbReference type="InterPro" id="IPR012910">
    <property type="entry name" value="Plug_dom"/>
</dbReference>
<organism evidence="10 11">
    <name type="scientific">Pedobacter segetis</name>
    <dbReference type="NCBI Taxonomy" id="2793069"/>
    <lineage>
        <taxon>Bacteria</taxon>
        <taxon>Pseudomonadati</taxon>
        <taxon>Bacteroidota</taxon>
        <taxon>Sphingobacteriia</taxon>
        <taxon>Sphingobacteriales</taxon>
        <taxon>Sphingobacteriaceae</taxon>
        <taxon>Pedobacter</taxon>
    </lineage>
</organism>